<organism evidence="2 3">
    <name type="scientific">Candidatus Gottesmanbacteria bacterium CG1_02_37_22</name>
    <dbReference type="NCBI Taxonomy" id="1805209"/>
    <lineage>
        <taxon>Bacteria</taxon>
        <taxon>Candidatus Gottesmaniibacteriota</taxon>
    </lineage>
</organism>
<keyword evidence="1" id="KW-0812">Transmembrane</keyword>
<feature type="transmembrane region" description="Helical" evidence="1">
    <location>
        <begin position="169"/>
        <end position="192"/>
    </location>
</feature>
<dbReference type="Gene3D" id="3.40.30.10">
    <property type="entry name" value="Glutaredoxin"/>
    <property type="match status" value="1"/>
</dbReference>
<protein>
    <recommendedName>
        <fullName evidence="4">Thioredoxin domain-containing protein</fullName>
    </recommendedName>
</protein>
<feature type="transmembrane region" description="Helical" evidence="1">
    <location>
        <begin position="290"/>
        <end position="319"/>
    </location>
</feature>
<feature type="transmembrane region" description="Helical" evidence="1">
    <location>
        <begin position="371"/>
        <end position="389"/>
    </location>
</feature>
<comment type="caution">
    <text evidence="2">The sequence shown here is derived from an EMBL/GenBank/DDBJ whole genome shotgun (WGS) entry which is preliminary data.</text>
</comment>
<keyword evidence="1" id="KW-1133">Transmembrane helix</keyword>
<evidence type="ECO:0000313" key="2">
    <source>
        <dbReference type="EMBL" id="OIO15095.1"/>
    </source>
</evidence>
<proteinExistence type="predicted"/>
<dbReference type="AlphaFoldDB" id="A0A1J4TYG2"/>
<dbReference type="EMBL" id="MNUY01000018">
    <property type="protein sequence ID" value="OIO15095.1"/>
    <property type="molecule type" value="Genomic_DNA"/>
</dbReference>
<dbReference type="SUPFAM" id="SSF52833">
    <property type="entry name" value="Thioredoxin-like"/>
    <property type="match status" value="1"/>
</dbReference>
<feature type="transmembrane region" description="Helical" evidence="1">
    <location>
        <begin position="204"/>
        <end position="223"/>
    </location>
</feature>
<feature type="transmembrane region" description="Helical" evidence="1">
    <location>
        <begin position="331"/>
        <end position="359"/>
    </location>
</feature>
<dbReference type="InterPro" id="IPR036249">
    <property type="entry name" value="Thioredoxin-like_sf"/>
</dbReference>
<keyword evidence="1" id="KW-0472">Membrane</keyword>
<sequence>MKLIKLFVGVLVTLVLLFVLIKPIIAQENNVTIHFFWANGCSHCAKEKVFLQNLTIKYPQIVVQDYEVTSNRENVSLLQKVGKELNADVSGVPFTVIGKDYIAGYYNDETTGSEIEEKVECAIREGCIDIIQDINLETDISNDKESIIPQSLNIPIFGSISTKNLSLPAFTFVIAFLDGFNPCAMWVLLFLISLLLGMHNRLKMFVLGFSFIFASAMVYFLFLSAWLNIFLFLGFIAWIRIVIGMVALGAGGLNLKEYLTNKTGGCKVTGDEKRRKIFDRIKDITQNKQFIVALFGIVLLAFAVNLVELVCSAGLPAIYTKVLTMSNLPTWQYYIYLLFYILIFMLDDMFIFFTAMVTLHAVGIQSKYARVSHLIGGIMMFVIGLLMLFKPELLMFG</sequence>
<name>A0A1J4TYG2_9BACT</name>
<reference evidence="2 3" key="1">
    <citation type="journal article" date="2016" name="Environ. Microbiol.">
        <title>Genomic resolution of a cold subsurface aquifer community provides metabolic insights for novel microbes adapted to high CO concentrations.</title>
        <authorList>
            <person name="Probst A.J."/>
            <person name="Castelle C.J."/>
            <person name="Singh A."/>
            <person name="Brown C.T."/>
            <person name="Anantharaman K."/>
            <person name="Sharon I."/>
            <person name="Hug L.A."/>
            <person name="Burstein D."/>
            <person name="Emerson J.B."/>
            <person name="Thomas B.C."/>
            <person name="Banfield J.F."/>
        </authorList>
    </citation>
    <scope>NUCLEOTIDE SEQUENCE [LARGE SCALE GENOMIC DNA]</scope>
    <source>
        <strain evidence="2">CG1_02_37_22</strain>
    </source>
</reference>
<evidence type="ECO:0000313" key="3">
    <source>
        <dbReference type="Proteomes" id="UP000183120"/>
    </source>
</evidence>
<dbReference type="STRING" id="1805209.AUJ73_01280"/>
<accession>A0A1J4TYG2</accession>
<dbReference type="Proteomes" id="UP000183120">
    <property type="component" value="Unassembled WGS sequence"/>
</dbReference>
<evidence type="ECO:0000256" key="1">
    <source>
        <dbReference type="SAM" id="Phobius"/>
    </source>
</evidence>
<evidence type="ECO:0008006" key="4">
    <source>
        <dbReference type="Google" id="ProtNLM"/>
    </source>
</evidence>
<gene>
    <name evidence="2" type="ORF">AUJ73_01280</name>
</gene>
<feature type="transmembrane region" description="Helical" evidence="1">
    <location>
        <begin position="229"/>
        <end position="253"/>
    </location>
</feature>